<dbReference type="InterPro" id="IPR013538">
    <property type="entry name" value="ASHA1/2-like_C"/>
</dbReference>
<evidence type="ECO:0000313" key="3">
    <source>
        <dbReference type="EMBL" id="QEE20643.1"/>
    </source>
</evidence>
<dbReference type="EMBL" id="CP041690">
    <property type="protein sequence ID" value="QEE20643.1"/>
    <property type="molecule type" value="Genomic_DNA"/>
</dbReference>
<proteinExistence type="inferred from homology"/>
<accession>A0A5B9DNE9</accession>
<dbReference type="Proteomes" id="UP000321062">
    <property type="component" value="Chromosome"/>
</dbReference>
<sequence>MTPSYALGRGIELRRTFDAPPEVVFDAWTDAGLLDWFFNPGMPVSEPISVDLRVGGAWRQHMVVNADTQYMTGGIYREIVPARKLVFTWGAVGGWPSLDPGNIDDAPLVTILFEPRGEQTEMIFRLQLADHLSEDKTREWLEMGMGEGWGMTIDRLVAQLRSEAA</sequence>
<organism evidence="3 4">
    <name type="scientific">Paradevosia tibetensis</name>
    <dbReference type="NCBI Taxonomy" id="1447062"/>
    <lineage>
        <taxon>Bacteria</taxon>
        <taxon>Pseudomonadati</taxon>
        <taxon>Pseudomonadota</taxon>
        <taxon>Alphaproteobacteria</taxon>
        <taxon>Hyphomicrobiales</taxon>
        <taxon>Devosiaceae</taxon>
        <taxon>Paradevosia</taxon>
    </lineage>
</organism>
<keyword evidence="4" id="KW-1185">Reference proteome</keyword>
<dbReference type="InterPro" id="IPR023393">
    <property type="entry name" value="START-like_dom_sf"/>
</dbReference>
<evidence type="ECO:0000313" key="4">
    <source>
        <dbReference type="Proteomes" id="UP000321062"/>
    </source>
</evidence>
<comment type="similarity">
    <text evidence="1">Belongs to the AHA1 family.</text>
</comment>
<reference evidence="3 4" key="1">
    <citation type="journal article" date="2015" name="Int. J. Syst. Evol. Microbiol.">
        <title>Youhaiella tibetensis gen. nov., sp. nov., isolated from subsurface sediment.</title>
        <authorList>
            <person name="Wang Y.X."/>
            <person name="Huang F.Q."/>
            <person name="Nogi Y."/>
            <person name="Pang S.J."/>
            <person name="Wang P.K."/>
            <person name="Lv J."/>
        </authorList>
    </citation>
    <scope>NUCLEOTIDE SEQUENCE [LARGE SCALE GENOMIC DNA]</scope>
    <source>
        <strain evidence="4">fig4</strain>
    </source>
</reference>
<evidence type="ECO:0000259" key="2">
    <source>
        <dbReference type="Pfam" id="PF08327"/>
    </source>
</evidence>
<gene>
    <name evidence="3" type="ORF">FNA67_10885</name>
</gene>
<evidence type="ECO:0000256" key="1">
    <source>
        <dbReference type="ARBA" id="ARBA00006817"/>
    </source>
</evidence>
<dbReference type="RefSeq" id="WP_147656046.1">
    <property type="nucleotide sequence ID" value="NZ_BMFM01000001.1"/>
</dbReference>
<protein>
    <submittedName>
        <fullName evidence="3">SRPBCC domain-containing protein</fullName>
    </submittedName>
</protein>
<dbReference type="OrthoDB" id="9805228at2"/>
<dbReference type="CDD" id="cd07814">
    <property type="entry name" value="SRPBCC_CalC_Aha1-like"/>
    <property type="match status" value="1"/>
</dbReference>
<name>A0A5B9DNE9_9HYPH</name>
<dbReference type="AlphaFoldDB" id="A0A5B9DNE9"/>
<dbReference type="Gene3D" id="3.30.530.20">
    <property type="match status" value="1"/>
</dbReference>
<dbReference type="KEGG" id="yti:FNA67_10885"/>
<dbReference type="Pfam" id="PF08327">
    <property type="entry name" value="AHSA1"/>
    <property type="match status" value="1"/>
</dbReference>
<dbReference type="SUPFAM" id="SSF55961">
    <property type="entry name" value="Bet v1-like"/>
    <property type="match status" value="1"/>
</dbReference>
<feature type="domain" description="Activator of Hsp90 ATPase homologue 1/2-like C-terminal" evidence="2">
    <location>
        <begin position="18"/>
        <end position="159"/>
    </location>
</feature>